<gene>
    <name evidence="1" type="ORF">PV328_000366</name>
</gene>
<sequence length="323" mass="37645">MDGEEFTQILQTFDFYLKLLENPSTYQHLTCDNVSKAFSCSIFVEATVTRVNEVNQTQNFENHLHGHWKKMKRIRMYTCSELQLACDNLLEVFMKSPNITTEIIDKLLHLYVQNCGRKRLNSFLDNMLPNTLSGNILINSMVELGLSNSIIEDEERIIVWENLASCGKGDEIYQAINQIINEGHVKKILYYLSELSQNSPVEDLIMKNFIQRINVYDIPICLAIIEVKRKLLRRLLKNQDFQISFMDAIFYFGRNMTRDVENNRWKSNNSFTYRHLVRIINNLLTITDQIGELTSQRLTLAKAQMDGAIWLDVEKICLESPNN</sequence>
<proteinExistence type="predicted"/>
<evidence type="ECO:0000313" key="1">
    <source>
        <dbReference type="EMBL" id="KAK0176208.1"/>
    </source>
</evidence>
<protein>
    <submittedName>
        <fullName evidence="1">Uncharacterized protein</fullName>
    </submittedName>
</protein>
<name>A0AA39FUZ2_9HYME</name>
<evidence type="ECO:0000313" key="2">
    <source>
        <dbReference type="Proteomes" id="UP001168990"/>
    </source>
</evidence>
<keyword evidence="2" id="KW-1185">Reference proteome</keyword>
<reference evidence="1" key="1">
    <citation type="journal article" date="2023" name="bioRxiv">
        <title>Scaffold-level genome assemblies of two parasitoid biocontrol wasps reveal the parthenogenesis mechanism and an associated novel virus.</title>
        <authorList>
            <person name="Inwood S."/>
            <person name="Skelly J."/>
            <person name="Guhlin J."/>
            <person name="Harrop T."/>
            <person name="Goldson S."/>
            <person name="Dearden P."/>
        </authorList>
    </citation>
    <scope>NUCLEOTIDE SEQUENCE</scope>
    <source>
        <strain evidence="1">Irish</strain>
        <tissue evidence="1">Whole body</tissue>
    </source>
</reference>
<dbReference type="Proteomes" id="UP001168990">
    <property type="component" value="Unassembled WGS sequence"/>
</dbReference>
<dbReference type="EMBL" id="JAQQBS010000001">
    <property type="protein sequence ID" value="KAK0176208.1"/>
    <property type="molecule type" value="Genomic_DNA"/>
</dbReference>
<reference evidence="1" key="2">
    <citation type="submission" date="2023-03" db="EMBL/GenBank/DDBJ databases">
        <authorList>
            <person name="Inwood S.N."/>
            <person name="Skelly J.G."/>
            <person name="Guhlin J."/>
            <person name="Harrop T.W.R."/>
            <person name="Goldson S.G."/>
            <person name="Dearden P.K."/>
        </authorList>
    </citation>
    <scope>NUCLEOTIDE SEQUENCE</scope>
    <source>
        <strain evidence="1">Irish</strain>
        <tissue evidence="1">Whole body</tissue>
    </source>
</reference>
<accession>A0AA39FUZ2</accession>
<dbReference type="AlphaFoldDB" id="A0AA39FUZ2"/>
<organism evidence="1 2">
    <name type="scientific">Microctonus aethiopoides</name>
    <dbReference type="NCBI Taxonomy" id="144406"/>
    <lineage>
        <taxon>Eukaryota</taxon>
        <taxon>Metazoa</taxon>
        <taxon>Ecdysozoa</taxon>
        <taxon>Arthropoda</taxon>
        <taxon>Hexapoda</taxon>
        <taxon>Insecta</taxon>
        <taxon>Pterygota</taxon>
        <taxon>Neoptera</taxon>
        <taxon>Endopterygota</taxon>
        <taxon>Hymenoptera</taxon>
        <taxon>Apocrita</taxon>
        <taxon>Ichneumonoidea</taxon>
        <taxon>Braconidae</taxon>
        <taxon>Euphorinae</taxon>
        <taxon>Microctonus</taxon>
    </lineage>
</organism>
<comment type="caution">
    <text evidence="1">The sequence shown here is derived from an EMBL/GenBank/DDBJ whole genome shotgun (WGS) entry which is preliminary data.</text>
</comment>